<dbReference type="InterPro" id="IPR054709">
    <property type="entry name" value="CFAP107"/>
</dbReference>
<keyword evidence="3" id="KW-0282">Flagellum</keyword>
<evidence type="ECO:0000313" key="10">
    <source>
        <dbReference type="RefSeq" id="XP_013404083.1"/>
    </source>
</evidence>
<dbReference type="PANTHER" id="PTHR31180:SF2">
    <property type="entry name" value="CILIA- AND FLAGELLA-ASSOCIATED PROTEIN 107"/>
    <property type="match status" value="1"/>
</dbReference>
<evidence type="ECO:0000256" key="5">
    <source>
        <dbReference type="ARBA" id="ARBA00023212"/>
    </source>
</evidence>
<keyword evidence="4" id="KW-0969">Cilium</keyword>
<evidence type="ECO:0000256" key="4">
    <source>
        <dbReference type="ARBA" id="ARBA00023069"/>
    </source>
</evidence>
<evidence type="ECO:0000313" key="9">
    <source>
        <dbReference type="Proteomes" id="UP000085678"/>
    </source>
</evidence>
<dbReference type="OrthoDB" id="8185227at2759"/>
<dbReference type="KEGG" id="lak:106169225"/>
<evidence type="ECO:0000256" key="3">
    <source>
        <dbReference type="ARBA" id="ARBA00022846"/>
    </source>
</evidence>
<gene>
    <name evidence="10" type="primary">LOC106169225</name>
</gene>
<dbReference type="OMA" id="EKTPQCI"/>
<evidence type="ECO:0000256" key="7">
    <source>
        <dbReference type="ARBA" id="ARBA00035003"/>
    </source>
</evidence>
<comment type="subcellular location">
    <subcellularLocation>
        <location evidence="1">Cytoplasm</location>
        <location evidence="1">Cytoskeleton</location>
        <location evidence="1">Flagellum axoneme</location>
    </subcellularLocation>
</comment>
<comment type="function">
    <text evidence="7">Microtubule inner protein (MIP) part of the dynein-decorated doublet microtubules (DMTs) in cilia axoneme, which is required for motile cilia beating.</text>
</comment>
<keyword evidence="9" id="KW-1185">Reference proteome</keyword>
<dbReference type="GO" id="GO:0030317">
    <property type="term" value="P:flagellated sperm motility"/>
    <property type="evidence" value="ECO:0007669"/>
    <property type="project" value="InterPro"/>
</dbReference>
<organism evidence="9 10">
    <name type="scientific">Lingula anatina</name>
    <name type="common">Brachiopod</name>
    <name type="synonym">Lingula unguis</name>
    <dbReference type="NCBI Taxonomy" id="7574"/>
    <lineage>
        <taxon>Eukaryota</taxon>
        <taxon>Metazoa</taxon>
        <taxon>Spiralia</taxon>
        <taxon>Lophotrochozoa</taxon>
        <taxon>Brachiopoda</taxon>
        <taxon>Linguliformea</taxon>
        <taxon>Lingulata</taxon>
        <taxon>Lingulida</taxon>
        <taxon>Linguloidea</taxon>
        <taxon>Lingulidae</taxon>
        <taxon>Lingula</taxon>
    </lineage>
</organism>
<evidence type="ECO:0000256" key="6">
    <source>
        <dbReference type="ARBA" id="ARBA00023273"/>
    </source>
</evidence>
<name>A0A1S3J1F4_LINAN</name>
<reference evidence="10" key="1">
    <citation type="submission" date="2025-08" db="UniProtKB">
        <authorList>
            <consortium name="RefSeq"/>
        </authorList>
    </citation>
    <scope>IDENTIFICATION</scope>
    <source>
        <tissue evidence="10">Gonads</tissue>
    </source>
</reference>
<proteinExistence type="predicted"/>
<comment type="subunit">
    <text evidence="8">Microtubule inner protein component of sperm flagellar doublet microtubules.</text>
</comment>
<dbReference type="InterPro" id="IPR037662">
    <property type="entry name" value="CFAP68/107"/>
</dbReference>
<evidence type="ECO:0000256" key="2">
    <source>
        <dbReference type="ARBA" id="ARBA00022490"/>
    </source>
</evidence>
<dbReference type="GeneID" id="106169225"/>
<keyword evidence="6" id="KW-0966">Cell projection</keyword>
<keyword evidence="2" id="KW-0963">Cytoplasm</keyword>
<evidence type="ECO:0000256" key="8">
    <source>
        <dbReference type="ARBA" id="ARBA00046435"/>
    </source>
</evidence>
<dbReference type="GO" id="GO:0005879">
    <property type="term" value="C:axonemal microtubule"/>
    <property type="evidence" value="ECO:0007669"/>
    <property type="project" value="TreeGrafter"/>
</dbReference>
<dbReference type="InParanoid" id="A0A1S3J1F4"/>
<keyword evidence="5" id="KW-0206">Cytoskeleton</keyword>
<dbReference type="RefSeq" id="XP_013404083.1">
    <property type="nucleotide sequence ID" value="XM_013548629.1"/>
</dbReference>
<evidence type="ECO:0000256" key="1">
    <source>
        <dbReference type="ARBA" id="ARBA00004611"/>
    </source>
</evidence>
<dbReference type="Proteomes" id="UP000085678">
    <property type="component" value="Unplaced"/>
</dbReference>
<dbReference type="AlphaFoldDB" id="A0A1S3J1F4"/>
<dbReference type="Pfam" id="PF22595">
    <property type="entry name" value="CFAP107"/>
    <property type="match status" value="1"/>
</dbReference>
<dbReference type="STRING" id="7574.A0A1S3J1F4"/>
<accession>A0A1S3J1F4</accession>
<dbReference type="PANTHER" id="PTHR31180">
    <property type="entry name" value="CILIA- AND FLAGELLA-ASSOCIATED PROTEIN 107-RELATED"/>
    <property type="match status" value="1"/>
</dbReference>
<protein>
    <submittedName>
        <fullName evidence="10">Uncharacterized protein C1orf158 homolog</fullName>
    </submittedName>
</protein>
<sequence>MSHGDPLKWGMPGWRIEQKYADGVLIGNWAEQRYTFDKGNYKHNSTHRMDFKNYEGAGKPDVIIRRQAMLKNEGLGKEMLFTHHGNKYSNNMISWYDEHYNKRERPEWNKLPELRDWDGHKLAWAPEKTDYPLQGDATNFGLYQTLQNKWREQQANATKGDYYTNYQLSHTQMPKESYVRVRYGNPRDLSTSLHKNNKVNKDLHLRSSHYVQQPEGLAAVSM</sequence>